<feature type="coiled-coil region" evidence="1">
    <location>
        <begin position="234"/>
        <end position="261"/>
    </location>
</feature>
<feature type="region of interest" description="Disordered" evidence="2">
    <location>
        <begin position="266"/>
        <end position="290"/>
    </location>
</feature>
<evidence type="ECO:0000256" key="1">
    <source>
        <dbReference type="SAM" id="Coils"/>
    </source>
</evidence>
<reference evidence="3 4" key="1">
    <citation type="journal article" date="2019" name="Commun. Biol.">
        <title>The bagworm genome reveals a unique fibroin gene that provides high tensile strength.</title>
        <authorList>
            <person name="Kono N."/>
            <person name="Nakamura H."/>
            <person name="Ohtoshi R."/>
            <person name="Tomita M."/>
            <person name="Numata K."/>
            <person name="Arakawa K."/>
        </authorList>
    </citation>
    <scope>NUCLEOTIDE SEQUENCE [LARGE SCALE GENOMIC DNA]</scope>
</reference>
<name>A0A4C1Z5U2_EUMVA</name>
<evidence type="ECO:0000313" key="4">
    <source>
        <dbReference type="Proteomes" id="UP000299102"/>
    </source>
</evidence>
<dbReference type="AlphaFoldDB" id="A0A4C1Z5U2"/>
<keyword evidence="4" id="KW-1185">Reference proteome</keyword>
<evidence type="ECO:0000313" key="3">
    <source>
        <dbReference type="EMBL" id="GBP83966.1"/>
    </source>
</evidence>
<comment type="caution">
    <text evidence="3">The sequence shown here is derived from an EMBL/GenBank/DDBJ whole genome shotgun (WGS) entry which is preliminary data.</text>
</comment>
<dbReference type="EMBL" id="BGZK01001651">
    <property type="protein sequence ID" value="GBP83966.1"/>
    <property type="molecule type" value="Genomic_DNA"/>
</dbReference>
<accession>A0A4C1Z5U2</accession>
<protein>
    <submittedName>
        <fullName evidence="3">Uncharacterized protein</fullName>
    </submittedName>
</protein>
<gene>
    <name evidence="3" type="ORF">EVAR_62408_1</name>
</gene>
<dbReference type="Proteomes" id="UP000299102">
    <property type="component" value="Unassembled WGS sequence"/>
</dbReference>
<proteinExistence type="predicted"/>
<sequence>MKWFEFGWGCIDGYVRQHQLFVAAVLAHNISEMMTRLERQVTICKHLHASASQEFHCTLHDFLSALDETHDRLYNCCRLFNKTLELPMNDCYVNIANMLFTCYSLFMLAASGDSVYCSASRVRLSLARLYNVLCEQSQDVTDDGALMARNVLRAMKGRRPRLTVGDFFELRMGLVTGFEKHPQSSREIENRKTSLTNIEHDDTIIHHECTPQSPSEIVQLPAKLGKKSSQTSKKSEHVRRLAKAIEEVAKLKLEVALAQLKWTEAEEINRDSSSSSEIEHQQTRRKLYIK</sequence>
<organism evidence="3 4">
    <name type="scientific">Eumeta variegata</name>
    <name type="common">Bagworm moth</name>
    <name type="synonym">Eumeta japonica</name>
    <dbReference type="NCBI Taxonomy" id="151549"/>
    <lineage>
        <taxon>Eukaryota</taxon>
        <taxon>Metazoa</taxon>
        <taxon>Ecdysozoa</taxon>
        <taxon>Arthropoda</taxon>
        <taxon>Hexapoda</taxon>
        <taxon>Insecta</taxon>
        <taxon>Pterygota</taxon>
        <taxon>Neoptera</taxon>
        <taxon>Endopterygota</taxon>
        <taxon>Lepidoptera</taxon>
        <taxon>Glossata</taxon>
        <taxon>Ditrysia</taxon>
        <taxon>Tineoidea</taxon>
        <taxon>Psychidae</taxon>
        <taxon>Oiketicinae</taxon>
        <taxon>Eumeta</taxon>
    </lineage>
</organism>
<evidence type="ECO:0000256" key="2">
    <source>
        <dbReference type="SAM" id="MobiDB-lite"/>
    </source>
</evidence>
<keyword evidence="1" id="KW-0175">Coiled coil</keyword>